<protein>
    <submittedName>
        <fullName evidence="12">Beta-glucan synthesis-associated protein (SKN1)</fullName>
    </submittedName>
</protein>
<comment type="similarity">
    <text evidence="2">Belongs to the SKN1/KRE6 family.</text>
</comment>
<dbReference type="InterPro" id="IPR000757">
    <property type="entry name" value="Beta-glucanase-like"/>
</dbReference>
<dbReference type="CDD" id="cd02180">
    <property type="entry name" value="GH16_fungal_KRE6_glucanase"/>
    <property type="match status" value="1"/>
</dbReference>
<keyword evidence="3 10" id="KW-0812">Transmembrane</keyword>
<keyword evidence="13" id="KW-1185">Reference proteome</keyword>
<dbReference type="GO" id="GO:0005886">
    <property type="term" value="C:plasma membrane"/>
    <property type="evidence" value="ECO:0007669"/>
    <property type="project" value="TreeGrafter"/>
</dbReference>
<evidence type="ECO:0000256" key="4">
    <source>
        <dbReference type="ARBA" id="ARBA00022968"/>
    </source>
</evidence>
<evidence type="ECO:0000313" key="12">
    <source>
        <dbReference type="EMBL" id="GLB34042.1"/>
    </source>
</evidence>
<dbReference type="EMBL" id="BRPK01000001">
    <property type="protein sequence ID" value="GLB34042.1"/>
    <property type="molecule type" value="Genomic_DNA"/>
</dbReference>
<feature type="transmembrane region" description="Helical" evidence="10">
    <location>
        <begin position="115"/>
        <end position="138"/>
    </location>
</feature>
<dbReference type="InterPro" id="IPR013320">
    <property type="entry name" value="ConA-like_dom_sf"/>
</dbReference>
<keyword evidence="7" id="KW-0325">Glycoprotein</keyword>
<dbReference type="FunFam" id="2.60.120.200:FF:000135">
    <property type="entry name" value="Related to KRE6-glucan synthase subunit"/>
    <property type="match status" value="1"/>
</dbReference>
<evidence type="ECO:0000256" key="10">
    <source>
        <dbReference type="SAM" id="Phobius"/>
    </source>
</evidence>
<name>A0A9P3PDT3_LYOSH</name>
<proteinExistence type="inferred from homology"/>
<feature type="domain" description="GH16" evidence="11">
    <location>
        <begin position="171"/>
        <end position="553"/>
    </location>
</feature>
<feature type="region of interest" description="Disordered" evidence="9">
    <location>
        <begin position="1"/>
        <end position="20"/>
    </location>
</feature>
<keyword evidence="8" id="KW-0961">Cell wall biogenesis/degradation</keyword>
<accession>A0A9P3PDT3</accession>
<evidence type="ECO:0000256" key="1">
    <source>
        <dbReference type="ARBA" id="ARBA00004606"/>
    </source>
</evidence>
<keyword evidence="4" id="KW-0735">Signal-anchor</keyword>
<comment type="subcellular location">
    <subcellularLocation>
        <location evidence="1">Membrane</location>
        <topology evidence="1">Single-pass type II membrane protein</topology>
    </subcellularLocation>
</comment>
<dbReference type="GO" id="GO:0006078">
    <property type="term" value="P:(1-&gt;6)-beta-D-glucan biosynthetic process"/>
    <property type="evidence" value="ECO:0007669"/>
    <property type="project" value="TreeGrafter"/>
</dbReference>
<evidence type="ECO:0000256" key="3">
    <source>
        <dbReference type="ARBA" id="ARBA00022692"/>
    </source>
</evidence>
<evidence type="ECO:0000256" key="2">
    <source>
        <dbReference type="ARBA" id="ARBA00010962"/>
    </source>
</evidence>
<gene>
    <name evidence="12" type="ORF">LshimejAT787_0109260</name>
</gene>
<evidence type="ECO:0000256" key="6">
    <source>
        <dbReference type="ARBA" id="ARBA00023136"/>
    </source>
</evidence>
<sequence>MAQHDPGDSPKIPPLTPARSLPFLSSASGSPLLSHSWSSGKLLRESWTGSETPYSFDGSRLSTITDKFSLAPDPRQWGSDLSPDLVEADDEIHNPDIQLGIFKDEHDLSFSRRGVANVGCLTFLILGILTLFIGYPVLEYARKVRDAKNAFNLGGTNATGQVPLIGNFGLIDLETPPDAHFRNSRRDGSQWQLVFSDEFNTDGRSFYPGDDPYWEAADLHYWATNNLEWYDPEAITTANGSLVITFSQMETHGLHYQGGLLSSWNKFCFTGGMIETAVQLPGAHNVVGMWPAIWTMGNLGRAGYGASLEGLWPYAYDACDVGTAPNQTMNGQPYAATVDGDPSYGGALSYLPGQRLSRCTCPGDASHPGPKHPDGTFVGRAAPEIDVLEAQVTGKPPRGQVSQSAQFAPFNRAWIWQNTSDNMVIPNPSISKQNTFIGSATQQANSVVTDTNQRCYELDDGCYSVYGFEYKPGYDDAYITWVSDDMASWTLNAPGVGPDPSVEISARAISQEPMYLIINLGMSKNFGKIDFQHLTFPNHLRVDYVRVYQPPNAINIGCDPPNFPTKDYINRYIEAYTNPNLTTWRDDYGQPFPKNSFIEPC</sequence>
<dbReference type="GO" id="GO:0015926">
    <property type="term" value="F:glucosidase activity"/>
    <property type="evidence" value="ECO:0007669"/>
    <property type="project" value="TreeGrafter"/>
</dbReference>
<comment type="caution">
    <text evidence="12">The sequence shown here is derived from an EMBL/GenBank/DDBJ whole genome shotgun (WGS) entry which is preliminary data.</text>
</comment>
<dbReference type="GO" id="GO:0005789">
    <property type="term" value="C:endoplasmic reticulum membrane"/>
    <property type="evidence" value="ECO:0007669"/>
    <property type="project" value="TreeGrafter"/>
</dbReference>
<evidence type="ECO:0000256" key="5">
    <source>
        <dbReference type="ARBA" id="ARBA00022989"/>
    </source>
</evidence>
<dbReference type="OrthoDB" id="412647at2759"/>
<evidence type="ECO:0000256" key="8">
    <source>
        <dbReference type="ARBA" id="ARBA00023316"/>
    </source>
</evidence>
<reference evidence="12" key="1">
    <citation type="submission" date="2022-07" db="EMBL/GenBank/DDBJ databases">
        <title>The genome of Lyophyllum shimeji provides insight into the initial evolution of ectomycorrhizal fungal genome.</title>
        <authorList>
            <person name="Kobayashi Y."/>
            <person name="Shibata T."/>
            <person name="Hirakawa H."/>
            <person name="Shigenobu S."/>
            <person name="Nishiyama T."/>
            <person name="Yamada A."/>
            <person name="Hasebe M."/>
            <person name="Kawaguchi M."/>
        </authorList>
    </citation>
    <scope>NUCLEOTIDE SEQUENCE</scope>
    <source>
        <strain evidence="12">AT787</strain>
    </source>
</reference>
<evidence type="ECO:0000259" key="11">
    <source>
        <dbReference type="PROSITE" id="PS51762"/>
    </source>
</evidence>
<dbReference type="InterPro" id="IPR005629">
    <property type="entry name" value="Skn1/Kre6/Sbg1"/>
</dbReference>
<evidence type="ECO:0000256" key="9">
    <source>
        <dbReference type="SAM" id="MobiDB-lite"/>
    </source>
</evidence>
<organism evidence="12 13">
    <name type="scientific">Lyophyllum shimeji</name>
    <name type="common">Hon-shimeji</name>
    <name type="synonym">Tricholoma shimeji</name>
    <dbReference type="NCBI Taxonomy" id="47721"/>
    <lineage>
        <taxon>Eukaryota</taxon>
        <taxon>Fungi</taxon>
        <taxon>Dikarya</taxon>
        <taxon>Basidiomycota</taxon>
        <taxon>Agaricomycotina</taxon>
        <taxon>Agaricomycetes</taxon>
        <taxon>Agaricomycetidae</taxon>
        <taxon>Agaricales</taxon>
        <taxon>Tricholomatineae</taxon>
        <taxon>Lyophyllaceae</taxon>
        <taxon>Lyophyllum</taxon>
    </lineage>
</organism>
<dbReference type="PROSITE" id="PS51762">
    <property type="entry name" value="GH16_2"/>
    <property type="match status" value="1"/>
</dbReference>
<dbReference type="SUPFAM" id="SSF49899">
    <property type="entry name" value="Concanavalin A-like lectins/glucanases"/>
    <property type="match status" value="1"/>
</dbReference>
<evidence type="ECO:0000256" key="7">
    <source>
        <dbReference type="ARBA" id="ARBA00023180"/>
    </source>
</evidence>
<dbReference type="Gene3D" id="2.60.120.200">
    <property type="match status" value="2"/>
</dbReference>
<dbReference type="FunFam" id="2.60.120.200:FF:000259">
    <property type="entry name" value="Chromosome 9, whole genome shotgun sequence"/>
    <property type="match status" value="1"/>
</dbReference>
<dbReference type="GO" id="GO:0031505">
    <property type="term" value="P:fungal-type cell wall organization"/>
    <property type="evidence" value="ECO:0007669"/>
    <property type="project" value="TreeGrafter"/>
</dbReference>
<dbReference type="AlphaFoldDB" id="A0A9P3PDT3"/>
<evidence type="ECO:0000313" key="13">
    <source>
        <dbReference type="Proteomes" id="UP001063166"/>
    </source>
</evidence>
<dbReference type="PANTHER" id="PTHR31361">
    <property type="entry name" value="BETA-GLUCAN SYNTHESIS-ASSOCIATED PROTEIN KRE6-RELATED"/>
    <property type="match status" value="1"/>
</dbReference>
<keyword evidence="6 10" id="KW-0472">Membrane</keyword>
<dbReference type="Pfam" id="PF03935">
    <property type="entry name" value="SKN1_KRE6_Sbg1"/>
    <property type="match status" value="1"/>
</dbReference>
<dbReference type="PANTHER" id="PTHR31361:SF1">
    <property type="entry name" value="BETA-GLUCAN SYNTHESIS-ASSOCIATED PROTEIN KRE6-RELATED"/>
    <property type="match status" value="1"/>
</dbReference>
<dbReference type="Proteomes" id="UP001063166">
    <property type="component" value="Unassembled WGS sequence"/>
</dbReference>
<keyword evidence="5 10" id="KW-1133">Transmembrane helix</keyword>